<accession>A0ABQ6UIX4</accession>
<protein>
    <submittedName>
        <fullName evidence="2">DUF397 domain-containing protein</fullName>
    </submittedName>
</protein>
<name>A0ABQ6UIX4_9ACTN</name>
<dbReference type="RefSeq" id="WP_151012411.1">
    <property type="nucleotide sequence ID" value="NZ_JBNJLV010000001.1"/>
</dbReference>
<dbReference type="Proteomes" id="UP000471364">
    <property type="component" value="Unassembled WGS sequence"/>
</dbReference>
<proteinExistence type="predicted"/>
<organism evidence="2 3">
    <name type="scientific">Micromonospora aurantiaca</name>
    <name type="common">nom. illeg.</name>
    <dbReference type="NCBI Taxonomy" id="47850"/>
    <lineage>
        <taxon>Bacteria</taxon>
        <taxon>Bacillati</taxon>
        <taxon>Actinomycetota</taxon>
        <taxon>Actinomycetes</taxon>
        <taxon>Micromonosporales</taxon>
        <taxon>Micromonosporaceae</taxon>
        <taxon>Micromonospora</taxon>
    </lineage>
</organism>
<gene>
    <name evidence="2" type="ORF">F6X54_10260</name>
</gene>
<sequence>MNPDLSRAIWRKSSRSQDNGGCVEVATNLIPLVPVRDSKDPEGPALIFGSESWGEFVARVQRGAFPAP</sequence>
<reference evidence="2 3" key="1">
    <citation type="submission" date="2019-09" db="EMBL/GenBank/DDBJ databases">
        <title>High taxonomic diversity of Micromonospora strains isolated from Medicago sativa nodules in different geographical locations.</title>
        <authorList>
            <person name="Martinez-Hidalgo P."/>
            <person name="Flores-Felix J.D."/>
            <person name="Velazquez E."/>
            <person name="Brau L."/>
            <person name="Trujillo M.E."/>
            <person name="Martinez-Molina E."/>
        </authorList>
    </citation>
    <scope>NUCLEOTIDE SEQUENCE [LARGE SCALE GENOMIC DNA]</scope>
    <source>
        <strain evidence="2 3">ALFB5</strain>
    </source>
</reference>
<dbReference type="Pfam" id="PF04149">
    <property type="entry name" value="DUF397"/>
    <property type="match status" value="1"/>
</dbReference>
<keyword evidence="3" id="KW-1185">Reference proteome</keyword>
<dbReference type="InterPro" id="IPR007278">
    <property type="entry name" value="DUF397"/>
</dbReference>
<evidence type="ECO:0000313" key="3">
    <source>
        <dbReference type="Proteomes" id="UP000471364"/>
    </source>
</evidence>
<evidence type="ECO:0000313" key="2">
    <source>
        <dbReference type="EMBL" id="KAB1116856.1"/>
    </source>
</evidence>
<comment type="caution">
    <text evidence="2">The sequence shown here is derived from an EMBL/GenBank/DDBJ whole genome shotgun (WGS) entry which is preliminary data.</text>
</comment>
<feature type="domain" description="DUF397" evidence="1">
    <location>
        <begin position="10"/>
        <end position="60"/>
    </location>
</feature>
<evidence type="ECO:0000259" key="1">
    <source>
        <dbReference type="Pfam" id="PF04149"/>
    </source>
</evidence>
<dbReference type="EMBL" id="WAAR01000034">
    <property type="protein sequence ID" value="KAB1116856.1"/>
    <property type="molecule type" value="Genomic_DNA"/>
</dbReference>